<accession>A0A9P1NRM7</accession>
<evidence type="ECO:0000313" key="2">
    <source>
        <dbReference type="EMBL" id="CCD03269.1"/>
    </source>
</evidence>
<dbReference type="EMBL" id="HE577331">
    <property type="protein sequence ID" value="CCD03269.1"/>
    <property type="molecule type" value="Genomic_DNA"/>
</dbReference>
<keyword evidence="2" id="KW-0614">Plasmid</keyword>
<keyword evidence="3" id="KW-1185">Reference proteome</keyword>
<reference evidence="2 3" key="1">
    <citation type="journal article" date="2011" name="PLoS Genet.">
        <title>Azospirillum genomes reveal transition of bacteria from aquatic to terrestrial environments.</title>
        <authorList>
            <person name="Wisniewski-Dye F."/>
            <person name="Borziak K."/>
            <person name="Khalsa-Moyers G."/>
            <person name="Alexandre G."/>
            <person name="Sukharnikov L.O."/>
            <person name="Wuichet K."/>
            <person name="Hurst G.B."/>
            <person name="McDonald W.H."/>
            <person name="Robertson J.S."/>
            <person name="Barbe V."/>
            <person name="Calteau A."/>
            <person name="Rouy Z."/>
            <person name="Mangenot S."/>
            <person name="Prigent-Combaret C."/>
            <person name="Normand P."/>
            <person name="Boyer M."/>
            <person name="Siguier P."/>
            <person name="Dessaux Y."/>
            <person name="Elmerich C."/>
            <person name="Condemine G."/>
            <person name="Krishnen G."/>
            <person name="Kennedy I."/>
            <person name="Paterson A.H."/>
            <person name="Gonzalez V."/>
            <person name="Mavingui P."/>
            <person name="Zhulin I.B."/>
        </authorList>
    </citation>
    <scope>NUCLEOTIDE SEQUENCE [LARGE SCALE GENOMIC DNA]</scope>
    <source>
        <strain evidence="2 3">Sp245</strain>
    </source>
</reference>
<geneLocation type="plasmid" evidence="2 3">
    <name>AZOBR_p4</name>
</geneLocation>
<organism evidence="2 3">
    <name type="scientific">Azospirillum baldaniorum</name>
    <dbReference type="NCBI Taxonomy" id="1064539"/>
    <lineage>
        <taxon>Bacteria</taxon>
        <taxon>Pseudomonadati</taxon>
        <taxon>Pseudomonadota</taxon>
        <taxon>Alphaproteobacteria</taxon>
        <taxon>Rhodospirillales</taxon>
        <taxon>Azospirillaceae</taxon>
        <taxon>Azospirillum</taxon>
    </lineage>
</organism>
<evidence type="ECO:0000313" key="3">
    <source>
        <dbReference type="Proteomes" id="UP000007319"/>
    </source>
</evidence>
<proteinExistence type="predicted"/>
<sequence length="321" mass="35071">MDAGRKRAEFPLAGDHEDGPAEARGRKGQNPQAPQMLAAFHQRGRWKQAPPHLLRHHGHHRVDGVEREAARNLQAQAAQMLVHHTAEAAVRRVADQRQRLRKRAQPGLVGDLRRVARHQQHEGLGDQPGAVHLIHVVEGLVCEDDIQAPGHELLPQLPAQTRCDAEGGHAVAQLLKQPRHERGGQRVDATEPQFRHERRILAADHRRQLAGIVQDALAPVPEPVTGGGQRHRADAPVEQLGGEGGFQLTHHVRHGRLGQAQLTGGSGHVAQLRHGHEHFEGVEVKVAMAHGAGGLRLLAVVGQVPMETRAVAHYERSSSPP</sequence>
<name>A0A9P1NRM7_9PROT</name>
<feature type="compositionally biased region" description="Basic and acidic residues" evidence="1">
    <location>
        <begin position="1"/>
        <end position="25"/>
    </location>
</feature>
<dbReference type="Proteomes" id="UP000007319">
    <property type="component" value="Plasmid AZOBR_p4"/>
</dbReference>
<evidence type="ECO:0000256" key="1">
    <source>
        <dbReference type="SAM" id="MobiDB-lite"/>
    </source>
</evidence>
<protein>
    <submittedName>
        <fullName evidence="2">Uncharacterized protein</fullName>
    </submittedName>
</protein>
<gene>
    <name evidence="2" type="ORF">AZOBR_p430048</name>
</gene>
<dbReference type="KEGG" id="abs:AZOBR_p430048"/>
<feature type="region of interest" description="Disordered" evidence="1">
    <location>
        <begin position="1"/>
        <end position="31"/>
    </location>
</feature>
<dbReference type="AlphaFoldDB" id="A0A9P1NRM7"/>